<gene>
    <name evidence="2" type="ORF">EDD32_0417</name>
</gene>
<comment type="caution">
    <text evidence="2">The sequence shown here is derived from an EMBL/GenBank/DDBJ whole genome shotgun (WGS) entry which is preliminary data.</text>
</comment>
<reference evidence="2 3" key="1">
    <citation type="submission" date="2018-11" db="EMBL/GenBank/DDBJ databases">
        <title>Sequencing the genomes of 1000 actinobacteria strains.</title>
        <authorList>
            <person name="Klenk H.-P."/>
        </authorList>
    </citation>
    <scope>NUCLEOTIDE SEQUENCE [LARGE SCALE GENOMIC DNA]</scope>
    <source>
        <strain evidence="2 3">DSM 14418</strain>
    </source>
</reference>
<name>A0A3N4Z4I2_9MICO</name>
<keyword evidence="3" id="KW-1185">Reference proteome</keyword>
<feature type="region of interest" description="Disordered" evidence="1">
    <location>
        <begin position="114"/>
        <end position="156"/>
    </location>
</feature>
<sequence>MSTPDPLIHELVGTRISQVRQEILACSYPARARAKYYQVVLDANRPHVGDQVRPDALPVARTGSASDDDEGATIKAAGDSSLTIHPVDRRPRLYLAGSEEWSSSSRLRRAMRNNRSHPDLEGIADRAKGQSTGGGPGLIGFRPLRRGRPRASDSVKRKDVHVGVRIECPETYNLDVRRKVAYFTPPPGVGRSRAKHIRQNRDQSRTRCHLCQRLNHKHGSSVHPTICPQRPCWSIHHYVRGVHNHVACVPQRERTREQEVALAECVSRQFGAHDR</sequence>
<dbReference type="Proteomes" id="UP000280726">
    <property type="component" value="Unassembled WGS sequence"/>
</dbReference>
<protein>
    <submittedName>
        <fullName evidence="2">Uncharacterized protein</fullName>
    </submittedName>
</protein>
<evidence type="ECO:0000256" key="1">
    <source>
        <dbReference type="SAM" id="MobiDB-lite"/>
    </source>
</evidence>
<evidence type="ECO:0000313" key="3">
    <source>
        <dbReference type="Proteomes" id="UP000280726"/>
    </source>
</evidence>
<dbReference type="AlphaFoldDB" id="A0A3N4Z4I2"/>
<organism evidence="2 3">
    <name type="scientific">Georgenia muralis</name>
    <dbReference type="NCBI Taxonomy" id="154117"/>
    <lineage>
        <taxon>Bacteria</taxon>
        <taxon>Bacillati</taxon>
        <taxon>Actinomycetota</taxon>
        <taxon>Actinomycetes</taxon>
        <taxon>Micrococcales</taxon>
        <taxon>Bogoriellaceae</taxon>
        <taxon>Georgenia</taxon>
    </lineage>
</organism>
<proteinExistence type="predicted"/>
<dbReference type="EMBL" id="RKRA01000001">
    <property type="protein sequence ID" value="RPF26000.1"/>
    <property type="molecule type" value="Genomic_DNA"/>
</dbReference>
<accession>A0A3N4Z4I2</accession>
<feature type="compositionally biased region" description="Basic and acidic residues" evidence="1">
    <location>
        <begin position="116"/>
        <end position="128"/>
    </location>
</feature>
<evidence type="ECO:0000313" key="2">
    <source>
        <dbReference type="EMBL" id="RPF26000.1"/>
    </source>
</evidence>